<evidence type="ECO:0000256" key="2">
    <source>
        <dbReference type="ARBA" id="ARBA00022670"/>
    </source>
</evidence>
<keyword evidence="4" id="KW-0720">Serine protease</keyword>
<dbReference type="MEROPS" id="S49.007"/>
<dbReference type="InterPro" id="IPR004635">
    <property type="entry name" value="Pept_S49_SppA"/>
</dbReference>
<dbReference type="GO" id="GO:0008236">
    <property type="term" value="F:serine-type peptidase activity"/>
    <property type="evidence" value="ECO:0007669"/>
    <property type="project" value="UniProtKB-KW"/>
</dbReference>
<evidence type="ECO:0000256" key="4">
    <source>
        <dbReference type="ARBA" id="ARBA00022825"/>
    </source>
</evidence>
<dbReference type="PaxDb" id="273116-14324243"/>
<feature type="domain" description="Peptidase S49" evidence="5">
    <location>
        <begin position="60"/>
        <end position="208"/>
    </location>
</feature>
<dbReference type="KEGG" id="tvo:TVG0029868"/>
<dbReference type="GeneID" id="1441515"/>
<proteinExistence type="inferred from homology"/>
<dbReference type="DNASU" id="1441515"/>
<evidence type="ECO:0000313" key="8">
    <source>
        <dbReference type="Proteomes" id="UP000001017"/>
    </source>
</evidence>
<dbReference type="InterPro" id="IPR002142">
    <property type="entry name" value="Peptidase_S49"/>
</dbReference>
<dbReference type="PANTHER" id="PTHR42987">
    <property type="entry name" value="PEPTIDASE S49"/>
    <property type="match status" value="1"/>
</dbReference>
<dbReference type="HOGENOM" id="CLU_046540_0_0_2"/>
<dbReference type="CDD" id="cd07023">
    <property type="entry name" value="S49_Sppa_N_C"/>
    <property type="match status" value="1"/>
</dbReference>
<gene>
    <name evidence="7" type="primary">sspA</name>
    <name evidence="6" type="ORF">TVG0029868</name>
</gene>
<protein>
    <submittedName>
        <fullName evidence="6">Proteinase IV</fullName>
    </submittedName>
    <submittedName>
        <fullName evidence="7">Signal peptide peptidase-like protein</fullName>
    </submittedName>
</protein>
<dbReference type="AlphaFoldDB" id="Q97CS2"/>
<dbReference type="SUPFAM" id="SSF52096">
    <property type="entry name" value="ClpP/crotonase"/>
    <property type="match status" value="1"/>
</dbReference>
<dbReference type="SMR" id="Q97CS2"/>
<dbReference type="EMBL" id="BA000011">
    <property type="protein sequence ID" value="BAB59171.1"/>
    <property type="molecule type" value="Genomic_DNA"/>
</dbReference>
<dbReference type="GO" id="GO:0006508">
    <property type="term" value="P:proteolysis"/>
    <property type="evidence" value="ECO:0007669"/>
    <property type="project" value="UniProtKB-KW"/>
</dbReference>
<accession>B7VF69</accession>
<keyword evidence="8" id="KW-1185">Reference proteome</keyword>
<dbReference type="EMBL" id="FM878943">
    <property type="protein sequence ID" value="CAT00893.1"/>
    <property type="molecule type" value="Genomic_DNA"/>
</dbReference>
<keyword evidence="2" id="KW-0645">Protease</keyword>
<reference evidence="6" key="1">
    <citation type="journal article" date="1999" name="Proc. Jpn. Acad.">
        <title>Determination of the complete genomic DNA sequence of Thermoplasma volvanium GSS1.</title>
        <authorList>
            <person name="Kawashima T."/>
            <person name="Yamamoto Y."/>
            <person name="Aramaki H."/>
            <person name="Nunoshiba T."/>
            <person name="Kawamoto T."/>
            <person name="Watanabe K."/>
            <person name="Yamazaki M."/>
            <person name="Kanehori K."/>
            <person name="Amano N."/>
            <person name="Ohya Y."/>
            <person name="Makino K."/>
            <person name="Suzuki M."/>
        </authorList>
    </citation>
    <scope>NUCLEOTIDE SEQUENCE</scope>
    <source>
        <strain evidence="6">GSS1</strain>
    </source>
</reference>
<evidence type="ECO:0000256" key="1">
    <source>
        <dbReference type="ARBA" id="ARBA00008683"/>
    </source>
</evidence>
<dbReference type="Proteomes" id="UP000001017">
    <property type="component" value="Chromosome"/>
</dbReference>
<accession>Q97CS2</accession>
<evidence type="ECO:0000256" key="3">
    <source>
        <dbReference type="ARBA" id="ARBA00022801"/>
    </source>
</evidence>
<name>Q97CS2_THEVO</name>
<dbReference type="InterPro" id="IPR029045">
    <property type="entry name" value="ClpP/crotonase-like_dom_sf"/>
</dbReference>
<dbReference type="Pfam" id="PF01343">
    <property type="entry name" value="Peptidase_S49"/>
    <property type="match status" value="1"/>
</dbReference>
<keyword evidence="3" id="KW-0378">Hydrolase</keyword>
<dbReference type="STRING" id="273116.gene:9380794"/>
<dbReference type="NCBIfam" id="TIGR00706">
    <property type="entry name" value="SppA_dom"/>
    <property type="match status" value="1"/>
</dbReference>
<evidence type="ECO:0000313" key="6">
    <source>
        <dbReference type="EMBL" id="BAB59171.1"/>
    </source>
</evidence>
<dbReference type="eggNOG" id="arCOG01311">
    <property type="taxonomic scope" value="Archaea"/>
</dbReference>
<comment type="similarity">
    <text evidence="1">Belongs to the peptidase S49 family.</text>
</comment>
<organism evidence="6 8">
    <name type="scientific">Thermoplasma volcanium (strain ATCC 51530 / DSM 4299 / JCM 9571 / NBRC 15438 / GSS1)</name>
    <dbReference type="NCBI Taxonomy" id="273116"/>
    <lineage>
        <taxon>Archaea</taxon>
        <taxon>Methanobacteriati</taxon>
        <taxon>Thermoplasmatota</taxon>
        <taxon>Thermoplasmata</taxon>
        <taxon>Thermoplasmatales</taxon>
        <taxon>Thermoplasmataceae</taxon>
        <taxon>Thermoplasma</taxon>
    </lineage>
</organism>
<evidence type="ECO:0000313" key="7">
    <source>
        <dbReference type="EMBL" id="CAT00893.1"/>
    </source>
</evidence>
<dbReference type="RefSeq" id="WP_010916286.1">
    <property type="nucleotide sequence ID" value="NC_002689.2"/>
</dbReference>
<reference evidence="6 8" key="2">
    <citation type="journal article" date="2000" name="Proc. Natl. Acad. Sci. U.S.A.">
        <title>Archaeal adaptation to higher temperatures revealed by genomic sequence of Thermoplasma volcanium.</title>
        <authorList>
            <person name="Kawashima T."/>
            <person name="Amano N."/>
            <person name="Koike H."/>
            <person name="Makino S."/>
            <person name="Higuchi S."/>
            <person name="Kawashima-Ohya Y."/>
            <person name="Watanabe K."/>
            <person name="Yamazaki M."/>
            <person name="Kanehori K."/>
            <person name="Kawamoto T."/>
            <person name="Nunoshiba T."/>
            <person name="Yamamoto Y."/>
            <person name="Aramaki H."/>
            <person name="Makino K."/>
            <person name="Suzuki M."/>
        </authorList>
    </citation>
    <scope>NUCLEOTIDE SEQUENCE [LARGE SCALE GENOMIC DNA]</scope>
    <source>
        <strain evidence="8">ATCC 51530 / DSM 4299 / JCM 9571 / NBRC 15438 / GSS1</strain>
        <strain evidence="6">GSS1</strain>
    </source>
</reference>
<dbReference type="InterPro" id="IPR047272">
    <property type="entry name" value="S49_SppA_C"/>
</dbReference>
<sequence>MYLLRINIEGTINYGLYKYLYPALKAAEGKKSIAGLILVFNSGGGDAASSQLIHDLVKKIRKKKPVYSLALGICASGAYWIASASTKIYAIDTSLIGSIGVISIRPNVKKLMEKIGVDVMVYKSGKYKDMTSPFSEPNEEEKSVYQRLLDDIFEKFKRSVAEDRGIPSEKIDEIANGMVYSAKMAADNGLIDRIANYDDLVSDLTKEVGKRLKVKEFYIRKPLLQRLLGI</sequence>
<evidence type="ECO:0000259" key="5">
    <source>
        <dbReference type="Pfam" id="PF01343"/>
    </source>
</evidence>
<dbReference type="PANTHER" id="PTHR42987:SF4">
    <property type="entry name" value="PROTEASE SOHB-RELATED"/>
    <property type="match status" value="1"/>
</dbReference>
<reference evidence="7" key="3">
    <citation type="journal article" date="2009" name="Biotechnol. J.">
        <title>Cloning and overexpression of a thermostable signal peptide peptidase (SppA) from Thermoplasma volcanium GSS1 in E. coli.</title>
        <authorList>
            <person name="Kocabiyik S."/>
            <person name="Demirok B."/>
        </authorList>
    </citation>
    <scope>NUCLEOTIDE SEQUENCE</scope>
    <source>
        <strain evidence="7">Type strain:4299</strain>
    </source>
</reference>
<dbReference type="OrthoDB" id="31107at2157"/>
<dbReference type="Gene3D" id="3.90.226.10">
    <property type="entry name" value="2-enoyl-CoA Hydratase, Chain A, domain 1"/>
    <property type="match status" value="1"/>
</dbReference>